<accession>D7BMC7</accession>
<protein>
    <submittedName>
        <fullName evidence="1">Uncharacterized protein</fullName>
    </submittedName>
</protein>
<dbReference type="KEGG" id="ahe:Arch_0318"/>
<dbReference type="RefSeq" id="WP_013169574.1">
    <property type="nucleotide sequence ID" value="NC_014218.1"/>
</dbReference>
<dbReference type="EMBL" id="CP002045">
    <property type="protein sequence ID" value="ADH92076.1"/>
    <property type="molecule type" value="Genomic_DNA"/>
</dbReference>
<gene>
    <name evidence="1" type="ordered locus">Arch_0318</name>
</gene>
<dbReference type="InterPro" id="IPR054206">
    <property type="entry name" value="DUF6912"/>
</dbReference>
<proteinExistence type="predicted"/>
<reference evidence="1 2" key="1">
    <citation type="journal article" date="2010" name="Stand. Genomic Sci.">
        <title>Complete genome sequence of Arcanobacterium haemolyticum type strain (11018).</title>
        <authorList>
            <person name="Yasawong M."/>
            <person name="Teshima H."/>
            <person name="Lapidus A."/>
            <person name="Nolan M."/>
            <person name="Lucas S."/>
            <person name="Glavina Del Rio T."/>
            <person name="Tice H."/>
            <person name="Cheng J."/>
            <person name="Bruce D."/>
            <person name="Detter C."/>
            <person name="Tapia R."/>
            <person name="Han C."/>
            <person name="Goodwin L."/>
            <person name="Pitluck S."/>
            <person name="Liolios K."/>
            <person name="Ivanova N."/>
            <person name="Mavromatis K."/>
            <person name="Mikhailova N."/>
            <person name="Pati A."/>
            <person name="Chen A."/>
            <person name="Palaniappan K."/>
            <person name="Land M."/>
            <person name="Hauser L."/>
            <person name="Chang Y."/>
            <person name="Jeffries C."/>
            <person name="Rohde M."/>
            <person name="Sikorski J."/>
            <person name="Pukall R."/>
            <person name="Goker M."/>
            <person name="Woyke T."/>
            <person name="Bristow J."/>
            <person name="Eisen J."/>
            <person name="Markowitz V."/>
            <person name="Hugenholtz P."/>
            <person name="Kyrpides N."/>
            <person name="Klenk H."/>
        </authorList>
    </citation>
    <scope>NUCLEOTIDE SEQUENCE [LARGE SCALE GENOMIC DNA]</scope>
    <source>
        <strain evidence="2">ATCC 9345 / DSM 20595 / CCUG 17215 / LMG 16163 / NBRC 15585 / NCTC 8452 / 11018</strain>
    </source>
</reference>
<keyword evidence="2" id="KW-1185">Reference proteome</keyword>
<dbReference type="STRING" id="644284.Arch_0318"/>
<dbReference type="Proteomes" id="UP000000376">
    <property type="component" value="Chromosome"/>
</dbReference>
<dbReference type="HOGENOM" id="CLU_108513_1_0_11"/>
<evidence type="ECO:0000313" key="2">
    <source>
        <dbReference type="Proteomes" id="UP000000376"/>
    </source>
</evidence>
<dbReference type="Pfam" id="PF21853">
    <property type="entry name" value="DUF6912"/>
    <property type="match status" value="1"/>
</dbReference>
<evidence type="ECO:0000313" key="1">
    <source>
        <dbReference type="EMBL" id="ADH92076.1"/>
    </source>
</evidence>
<dbReference type="AlphaFoldDB" id="D7BMC7"/>
<name>D7BMC7_ARCHD</name>
<sequence>MRIYIPLILSDLAAEQIDVRRVHAVTPALCAAVPDEDAEGYEYMATLAAADDSLRLIGQNPDTERRRVVAVAEVPDTAVAVAVDAQLPTEMDLFSQVRWKNVESFHIDLPGSEDLVERAIAGDEDAFMATGDIELLWFDITERLRLTDH</sequence>
<dbReference type="eggNOG" id="ENOG5033JPI">
    <property type="taxonomic scope" value="Bacteria"/>
</dbReference>
<organism evidence="1 2">
    <name type="scientific">Arcanobacterium haemolyticum (strain ATCC 9345 / DSM 20595 / CCM 5947 / CCUG 17215 / LMG 16163 / NBRC 15585 / NCTC 8452 / 11018)</name>
    <dbReference type="NCBI Taxonomy" id="644284"/>
    <lineage>
        <taxon>Bacteria</taxon>
        <taxon>Bacillati</taxon>
        <taxon>Actinomycetota</taxon>
        <taxon>Actinomycetes</taxon>
        <taxon>Actinomycetales</taxon>
        <taxon>Actinomycetaceae</taxon>
        <taxon>Arcanobacterium</taxon>
    </lineage>
</organism>
<dbReference type="OrthoDB" id="3253180at2"/>